<evidence type="ECO:0000313" key="2">
    <source>
        <dbReference type="EMBL" id="UOE33508.1"/>
    </source>
</evidence>
<dbReference type="EMBL" id="CP094534">
    <property type="protein sequence ID" value="UOE33508.1"/>
    <property type="molecule type" value="Genomic_DNA"/>
</dbReference>
<protein>
    <submittedName>
        <fullName evidence="2">Uncharacterized protein</fullName>
    </submittedName>
</protein>
<organism evidence="2 3">
    <name type="scientific">Hymenobacter monticola</name>
    <dbReference type="NCBI Taxonomy" id="1705399"/>
    <lineage>
        <taxon>Bacteria</taxon>
        <taxon>Pseudomonadati</taxon>
        <taxon>Bacteroidota</taxon>
        <taxon>Cytophagia</taxon>
        <taxon>Cytophagales</taxon>
        <taxon>Hymenobacteraceae</taxon>
        <taxon>Hymenobacter</taxon>
    </lineage>
</organism>
<sequence>MAQPKYAARFDNFFANLRLNRDQFADMAAFTLQALRQETKGKYSALADALEVALTDYRAAHAGQLSGEGQAATVTVAQALADFKAYVKKVERKVIIPTYDAGSPDLKALFPQGRGALTKSSQAQVEDAFAAFLDALDARPTAFTSPVRTEGRTVQAALTAALQRADGLAKTAGTQRIDLHDGRQATCVALFRAYATLLAEHAEKPERVAAFFDLSKALVSKPGKTGGSRVPKAAKGTPEA</sequence>
<dbReference type="Proteomes" id="UP000831390">
    <property type="component" value="Chromosome"/>
</dbReference>
<gene>
    <name evidence="2" type="ORF">MTP16_20585</name>
</gene>
<evidence type="ECO:0000256" key="1">
    <source>
        <dbReference type="SAM" id="MobiDB-lite"/>
    </source>
</evidence>
<evidence type="ECO:0000313" key="3">
    <source>
        <dbReference type="Proteomes" id="UP000831390"/>
    </source>
</evidence>
<accession>A0ABY4B6W7</accession>
<feature type="region of interest" description="Disordered" evidence="1">
    <location>
        <begin position="220"/>
        <end position="240"/>
    </location>
</feature>
<name>A0ABY4B6W7_9BACT</name>
<proteinExistence type="predicted"/>
<reference evidence="2 3" key="1">
    <citation type="submission" date="2022-03" db="EMBL/GenBank/DDBJ databases">
        <title>Hymenobactersp. isolated from the air.</title>
        <authorList>
            <person name="Won M."/>
            <person name="Kwon S.-W."/>
        </authorList>
    </citation>
    <scope>NUCLEOTIDE SEQUENCE [LARGE SCALE GENOMIC DNA]</scope>
    <source>
        <strain evidence="2 3">KACC 22596</strain>
    </source>
</reference>
<keyword evidence="3" id="KW-1185">Reference proteome</keyword>
<dbReference type="RefSeq" id="WP_243513265.1">
    <property type="nucleotide sequence ID" value="NZ_CP094534.1"/>
</dbReference>